<evidence type="ECO:0000313" key="4">
    <source>
        <dbReference type="Proteomes" id="UP000658613"/>
    </source>
</evidence>
<comment type="caution">
    <text evidence="3">The sequence shown here is derived from an EMBL/GenBank/DDBJ whole genome shotgun (WGS) entry which is preliminary data.</text>
</comment>
<feature type="compositionally biased region" description="Low complexity" evidence="1">
    <location>
        <begin position="193"/>
        <end position="204"/>
    </location>
</feature>
<keyword evidence="4" id="KW-1185">Reference proteome</keyword>
<dbReference type="RefSeq" id="WP_196825451.1">
    <property type="nucleotide sequence ID" value="NZ_CP046980.1"/>
</dbReference>
<feature type="chain" id="PRO_5037749602" description="Beta-N-acetylglucosaminidase" evidence="2">
    <location>
        <begin position="37"/>
        <end position="222"/>
    </location>
</feature>
<dbReference type="EMBL" id="JADOUE010000001">
    <property type="protein sequence ID" value="MBG6123185.1"/>
    <property type="molecule type" value="Genomic_DNA"/>
</dbReference>
<accession>A0A931DZX6</accession>
<proteinExistence type="predicted"/>
<evidence type="ECO:0008006" key="5">
    <source>
        <dbReference type="Google" id="ProtNLM"/>
    </source>
</evidence>
<name>A0A931DZX6_9CORY</name>
<evidence type="ECO:0000256" key="1">
    <source>
        <dbReference type="SAM" id="MobiDB-lite"/>
    </source>
</evidence>
<evidence type="ECO:0000313" key="3">
    <source>
        <dbReference type="EMBL" id="MBG6123185.1"/>
    </source>
</evidence>
<dbReference type="Proteomes" id="UP000658613">
    <property type="component" value="Unassembled WGS sequence"/>
</dbReference>
<organism evidence="3 4">
    <name type="scientific">Corynebacterium aquatimens</name>
    <dbReference type="NCBI Taxonomy" id="1190508"/>
    <lineage>
        <taxon>Bacteria</taxon>
        <taxon>Bacillati</taxon>
        <taxon>Actinomycetota</taxon>
        <taxon>Actinomycetes</taxon>
        <taxon>Mycobacteriales</taxon>
        <taxon>Corynebacteriaceae</taxon>
        <taxon>Corynebacterium</taxon>
    </lineage>
</organism>
<gene>
    <name evidence="3" type="ORF">IW254_002154</name>
</gene>
<sequence>MPIFVSPVHRTRGGKTGLSRVLAAAAAVCLAAQVSACTTQEDPDTQTTPAETSVETSSSAEESTTETSEAEDPTITKVREIFASVAPDSLFDEFKSCSASRKEYYECSGPEVGQFQFFDSDSKASSTTQLLTSSRNAKVIEENGDRIVGWMSLADSAVISVVDNKDGKVLQQFMQTGNEDPKERIESLGLLTGEGSETDASSTESAEESSDPQVTETVTVAN</sequence>
<reference evidence="3" key="1">
    <citation type="submission" date="2020-11" db="EMBL/GenBank/DDBJ databases">
        <title>Sequencing the genomes of 1000 actinobacteria strains.</title>
        <authorList>
            <person name="Klenk H.-P."/>
        </authorList>
    </citation>
    <scope>NUCLEOTIDE SEQUENCE</scope>
    <source>
        <strain evidence="3">DSM 45632</strain>
    </source>
</reference>
<feature type="region of interest" description="Disordered" evidence="1">
    <location>
        <begin position="175"/>
        <end position="222"/>
    </location>
</feature>
<feature type="signal peptide" evidence="2">
    <location>
        <begin position="1"/>
        <end position="36"/>
    </location>
</feature>
<protein>
    <recommendedName>
        <fullName evidence="5">Beta-N-acetylglucosaminidase</fullName>
    </recommendedName>
</protein>
<feature type="region of interest" description="Disordered" evidence="1">
    <location>
        <begin position="38"/>
        <end position="74"/>
    </location>
</feature>
<evidence type="ECO:0000256" key="2">
    <source>
        <dbReference type="SAM" id="SignalP"/>
    </source>
</evidence>
<keyword evidence="2" id="KW-0732">Signal</keyword>
<dbReference type="AlphaFoldDB" id="A0A931DZX6"/>
<feature type="compositionally biased region" description="Polar residues" evidence="1">
    <location>
        <begin position="212"/>
        <end position="222"/>
    </location>
</feature>
<feature type="compositionally biased region" description="Low complexity" evidence="1">
    <location>
        <begin position="38"/>
        <end position="67"/>
    </location>
</feature>